<name>A0A956NEY2_UNCEI</name>
<feature type="region of interest" description="Disordered" evidence="4">
    <location>
        <begin position="400"/>
        <end position="476"/>
    </location>
</feature>
<evidence type="ECO:0000259" key="5">
    <source>
        <dbReference type="Pfam" id="PF25990"/>
    </source>
</evidence>
<dbReference type="AlphaFoldDB" id="A0A956NEY2"/>
<evidence type="ECO:0000313" key="6">
    <source>
        <dbReference type="EMBL" id="MCA9757542.1"/>
    </source>
</evidence>
<evidence type="ECO:0000313" key="7">
    <source>
        <dbReference type="Proteomes" id="UP000739538"/>
    </source>
</evidence>
<feature type="domain" description="YknX-like beta-barrel" evidence="5">
    <location>
        <begin position="264"/>
        <end position="332"/>
    </location>
</feature>
<reference evidence="6" key="1">
    <citation type="submission" date="2020-04" db="EMBL/GenBank/DDBJ databases">
        <authorList>
            <person name="Zhang T."/>
        </authorList>
    </citation>
    <scope>NUCLEOTIDE SEQUENCE</scope>
    <source>
        <strain evidence="6">HKST-UBA02</strain>
    </source>
</reference>
<gene>
    <name evidence="6" type="ORF">KDA27_17185</name>
</gene>
<dbReference type="Pfam" id="PF25990">
    <property type="entry name" value="Beta-barrel_YknX"/>
    <property type="match status" value="1"/>
</dbReference>
<evidence type="ECO:0000256" key="2">
    <source>
        <dbReference type="ARBA" id="ARBA00023054"/>
    </source>
</evidence>
<evidence type="ECO:0000256" key="1">
    <source>
        <dbReference type="ARBA" id="ARBA00004196"/>
    </source>
</evidence>
<dbReference type="InterPro" id="IPR058636">
    <property type="entry name" value="Beta-barrel_YknX"/>
</dbReference>
<evidence type="ECO:0000256" key="4">
    <source>
        <dbReference type="SAM" id="MobiDB-lite"/>
    </source>
</evidence>
<dbReference type="GO" id="GO:0030313">
    <property type="term" value="C:cell envelope"/>
    <property type="evidence" value="ECO:0007669"/>
    <property type="project" value="UniProtKB-SubCell"/>
</dbReference>
<feature type="compositionally biased region" description="Basic and acidic residues" evidence="4">
    <location>
        <begin position="408"/>
        <end position="420"/>
    </location>
</feature>
<organism evidence="6 7">
    <name type="scientific">Eiseniibacteriota bacterium</name>
    <dbReference type="NCBI Taxonomy" id="2212470"/>
    <lineage>
        <taxon>Bacteria</taxon>
        <taxon>Candidatus Eiseniibacteriota</taxon>
    </lineage>
</organism>
<comment type="subcellular location">
    <subcellularLocation>
        <location evidence="1">Cell envelope</location>
    </subcellularLocation>
</comment>
<dbReference type="Gene3D" id="2.40.30.170">
    <property type="match status" value="1"/>
</dbReference>
<accession>A0A956NEY2</accession>
<comment type="caution">
    <text evidence="6">The sequence shown here is derived from an EMBL/GenBank/DDBJ whole genome shotgun (WGS) entry which is preliminary data.</text>
</comment>
<sequence length="476" mass="52789">MMKRNRIWLIALGLLLASSLLLLRRGSSDTVELLASPTFGDFRATVATTGELQAKSSVKIYGPSNARQARIHEMSILRLVPEGTVVSKGEFVAELDRSDLNNKIKDAEIDLQKAESQFTQTRLDTSLTLSKAREDRVSLRYAMEEARLRSEESIYEPPSVRRKAEIDYEKAKRNFDQSLANYSTQVQQAVAKMQEVQASLTKSVRAKEELQDLGSEFTITAPENGMVIYQRDWRGQKLTSGGKINAWDPVVATLPDLSIMESRTYVNEVDIQRVKQGQPVQVGLDADPSRKLTGVVTEIANIGEQRPNSDAKVFEVKIEITEADSTLRPAMTTSNVITVAELADVLYVPLETVHTTDSLSFVFVKEGGPLRREVRLGLMNENEVVIEAGLERNATLYLATPEGGEDTELVRLPEDERVRPQETQTAARTDDDPESESSTVIGEQDGRRRGPGNEGQRGQGDRPARGDGQGSRRGTR</sequence>
<feature type="coiled-coil region" evidence="3">
    <location>
        <begin position="97"/>
        <end position="124"/>
    </location>
</feature>
<dbReference type="Proteomes" id="UP000739538">
    <property type="component" value="Unassembled WGS sequence"/>
</dbReference>
<keyword evidence="2 3" id="KW-0175">Coiled coil</keyword>
<protein>
    <submittedName>
        <fullName evidence="6">HlyD family efflux transporter periplasmic adaptor subunit</fullName>
    </submittedName>
</protein>
<reference evidence="6" key="2">
    <citation type="journal article" date="2021" name="Microbiome">
        <title>Successional dynamics and alternative stable states in a saline activated sludge microbial community over 9 years.</title>
        <authorList>
            <person name="Wang Y."/>
            <person name="Ye J."/>
            <person name="Ju F."/>
            <person name="Liu L."/>
            <person name="Boyd J.A."/>
            <person name="Deng Y."/>
            <person name="Parks D.H."/>
            <person name="Jiang X."/>
            <person name="Yin X."/>
            <person name="Woodcroft B.J."/>
            <person name="Tyson G.W."/>
            <person name="Hugenholtz P."/>
            <person name="Polz M.F."/>
            <person name="Zhang T."/>
        </authorList>
    </citation>
    <scope>NUCLEOTIDE SEQUENCE</scope>
    <source>
        <strain evidence="6">HKST-UBA02</strain>
    </source>
</reference>
<dbReference type="Gene3D" id="2.40.420.20">
    <property type="match status" value="1"/>
</dbReference>
<evidence type="ECO:0000256" key="3">
    <source>
        <dbReference type="SAM" id="Coils"/>
    </source>
</evidence>
<feature type="coiled-coil region" evidence="3">
    <location>
        <begin position="161"/>
        <end position="199"/>
    </location>
</feature>
<dbReference type="InterPro" id="IPR050465">
    <property type="entry name" value="UPF0194_transport"/>
</dbReference>
<dbReference type="EMBL" id="JAGQHS010000104">
    <property type="protein sequence ID" value="MCA9757542.1"/>
    <property type="molecule type" value="Genomic_DNA"/>
</dbReference>
<dbReference type="PANTHER" id="PTHR32347">
    <property type="entry name" value="EFFLUX SYSTEM COMPONENT YKNX-RELATED"/>
    <property type="match status" value="1"/>
</dbReference>
<feature type="compositionally biased region" description="Gly residues" evidence="4">
    <location>
        <begin position="467"/>
        <end position="476"/>
    </location>
</feature>
<proteinExistence type="predicted"/>